<dbReference type="PIRSF" id="PIRSF005054">
    <property type="entry name" value="PF1131"/>
    <property type="match status" value="1"/>
</dbReference>
<evidence type="ECO:0000313" key="6">
    <source>
        <dbReference type="EMBL" id="WAM31308.1"/>
    </source>
</evidence>
<organism evidence="6 7">
    <name type="scientific">Caldicellulosiruptor naganoensis</name>
    <dbReference type="NCBI Taxonomy" id="29324"/>
    <lineage>
        <taxon>Bacteria</taxon>
        <taxon>Bacillati</taxon>
        <taxon>Bacillota</taxon>
        <taxon>Bacillota incertae sedis</taxon>
        <taxon>Caldicellulosiruptorales</taxon>
        <taxon>Caldicellulosiruptoraceae</taxon>
        <taxon>Caldicellulosiruptor</taxon>
    </lineage>
</organism>
<evidence type="ECO:0000313" key="7">
    <source>
        <dbReference type="Proteomes" id="UP001164745"/>
    </source>
</evidence>
<dbReference type="CDD" id="cd21140">
    <property type="entry name" value="Cas6_I-like"/>
    <property type="match status" value="1"/>
</dbReference>
<evidence type="ECO:0000256" key="2">
    <source>
        <dbReference type="ARBA" id="ARBA00022884"/>
    </source>
</evidence>
<dbReference type="Proteomes" id="UP001164745">
    <property type="component" value="Chromosome"/>
</dbReference>
<sequence>MRVKVEFESEKEVVLPIHYNYFVQAMIYNVIEDKIYTTFLHDKGYEVDLKNFKLFSFSRLEGPFKIIGEGSDKKIVFDKRLSLVVSSPIEDFITKFSTGLLKKDKIFLKDNQLYVQSANIYKKQQLKERHKIKMLSPMCAYRTIKNDGSDYRHFFTPFEDEFYSLISQNLIKKCKLLIKDFDEKGFRFSLKPISVQEKIHFKPMMFKNTMIKGWMGFYEIETSPQVMEVAYYCGLGSKNSQGFGLFEIVE</sequence>
<keyword evidence="2" id="KW-0694">RNA-binding</keyword>
<dbReference type="EMBL" id="CP113864">
    <property type="protein sequence ID" value="WAM31308.1"/>
    <property type="molecule type" value="Genomic_DNA"/>
</dbReference>
<evidence type="ECO:0000256" key="3">
    <source>
        <dbReference type="ARBA" id="ARBA00023118"/>
    </source>
</evidence>
<dbReference type="PANTHER" id="PTHR36984">
    <property type="entry name" value="CRISPR-ASSOCIATED ENDORIBONUCLEASE CAS6 1"/>
    <property type="match status" value="1"/>
</dbReference>
<dbReference type="InterPro" id="IPR010156">
    <property type="entry name" value="CRISPR-assoc_prot_Cas6"/>
</dbReference>
<evidence type="ECO:0000256" key="1">
    <source>
        <dbReference type="ARBA" id="ARBA00005937"/>
    </source>
</evidence>
<dbReference type="Pfam" id="PF01881">
    <property type="entry name" value="Cas_Cas6_C"/>
    <property type="match status" value="1"/>
</dbReference>
<dbReference type="Gene3D" id="3.30.70.1900">
    <property type="match status" value="1"/>
</dbReference>
<reference evidence="6" key="1">
    <citation type="submission" date="2022-12" db="EMBL/GenBank/DDBJ databases">
        <authorList>
            <person name="Bing R.G."/>
            <person name="Willard D.J."/>
            <person name="Manesh M.J.H."/>
            <person name="Laemthong T."/>
            <person name="Crosby J.R."/>
            <person name="Kelly R.M."/>
        </authorList>
    </citation>
    <scope>NUCLEOTIDE SEQUENCE</scope>
    <source>
        <strain evidence="6">DSM 8991</strain>
    </source>
</reference>
<dbReference type="Pfam" id="PF21350">
    <property type="entry name" value="Cas6_I-A"/>
    <property type="match status" value="1"/>
</dbReference>
<proteinExistence type="inferred from homology"/>
<keyword evidence="7" id="KW-1185">Reference proteome</keyword>
<feature type="domain" description="CRISPR associated protein Cas6 C-terminal" evidence="5">
    <location>
        <begin position="126"/>
        <end position="248"/>
    </location>
</feature>
<dbReference type="NCBIfam" id="TIGR01877">
    <property type="entry name" value="cas_cas6"/>
    <property type="match status" value="1"/>
</dbReference>
<comment type="function">
    <text evidence="4">CRISPR (clustered regularly interspaced short palindromic repeat), is an adaptive immune system that provides protection against mobile genetic elements (viruses, transposable elements and conjugative plasmids). CRISPR clusters contain sequences complementary to antecedent mobile elements and target invading nucleic acids. CRISPR clusters are transcribed and processed into CRISPR RNA (crRNA).</text>
</comment>
<dbReference type="PANTHER" id="PTHR36984:SF1">
    <property type="entry name" value="CRISPR-ASSOCIATED ENDORIBONUCLEASE CAS6 1"/>
    <property type="match status" value="1"/>
</dbReference>
<dbReference type="InterPro" id="IPR045747">
    <property type="entry name" value="CRISPR-assoc_prot_Cas6_N_sf"/>
</dbReference>
<name>A0ABY7BER2_9FIRM</name>
<accession>A0ABY7BER2</accession>
<protein>
    <recommendedName>
        <fullName evidence="4">CRISPR-associated endoribonuclease</fullName>
    </recommendedName>
</protein>
<evidence type="ECO:0000256" key="4">
    <source>
        <dbReference type="PIRNR" id="PIRNR005054"/>
    </source>
</evidence>
<dbReference type="InterPro" id="IPR049435">
    <property type="entry name" value="Cas_Cas6_C"/>
</dbReference>
<comment type="similarity">
    <text evidence="1 4">Belongs to the CRISPR-associated protein Cas6/Cse3/CasE family.</text>
</comment>
<dbReference type="Gene3D" id="3.30.70.1890">
    <property type="match status" value="1"/>
</dbReference>
<keyword evidence="3" id="KW-0051">Antiviral defense</keyword>
<gene>
    <name evidence="6" type="primary">cas6</name>
    <name evidence="6" type="ORF">OTJ99_002155</name>
</gene>
<dbReference type="RefSeq" id="WP_045166237.1">
    <property type="nucleotide sequence ID" value="NZ_CP113864.1"/>
</dbReference>
<evidence type="ECO:0000259" key="5">
    <source>
        <dbReference type="Pfam" id="PF01881"/>
    </source>
</evidence>